<dbReference type="InterPro" id="IPR003673">
    <property type="entry name" value="CoA-Trfase_fam_III"/>
</dbReference>
<comment type="caution">
    <text evidence="3">The sequence shown here is derived from an EMBL/GenBank/DDBJ whole genome shotgun (WGS) entry which is preliminary data.</text>
</comment>
<dbReference type="SUPFAM" id="SSF89796">
    <property type="entry name" value="CoA-transferase family III (CaiB/BaiF)"/>
    <property type="match status" value="1"/>
</dbReference>
<dbReference type="InterPro" id="IPR050483">
    <property type="entry name" value="CoA-transferase_III_domain"/>
</dbReference>
<proteinExistence type="predicted"/>
<reference evidence="4" key="1">
    <citation type="journal article" date="2019" name="Int. J. Syst. Evol. Microbiol.">
        <title>The Global Catalogue of Microorganisms (GCM) 10K type strain sequencing project: providing services to taxonomists for standard genome sequencing and annotation.</title>
        <authorList>
            <consortium name="The Broad Institute Genomics Platform"/>
            <consortium name="The Broad Institute Genome Sequencing Center for Infectious Disease"/>
            <person name="Wu L."/>
            <person name="Ma J."/>
        </authorList>
    </citation>
    <scope>NUCLEOTIDE SEQUENCE [LARGE SCALE GENOMIC DNA]</scope>
    <source>
        <strain evidence="4">CCM 7480</strain>
    </source>
</reference>
<dbReference type="Gene3D" id="3.40.50.10540">
    <property type="entry name" value="Crotonobetainyl-coa:carnitine coa-transferase, domain 1"/>
    <property type="match status" value="1"/>
</dbReference>
<sequence>MTDSGTPKALGHIRVLDLSRVLAGPWCSQNLADLGADVIKIERPAAATTPAPGARRTPRMPQGTTPARPPTTCPPTAASAR</sequence>
<evidence type="ECO:0000256" key="2">
    <source>
        <dbReference type="SAM" id="MobiDB-lite"/>
    </source>
</evidence>
<feature type="compositionally biased region" description="Low complexity" evidence="2">
    <location>
        <begin position="44"/>
        <end position="55"/>
    </location>
</feature>
<dbReference type="GO" id="GO:0016740">
    <property type="term" value="F:transferase activity"/>
    <property type="evidence" value="ECO:0007669"/>
    <property type="project" value="UniProtKB-KW"/>
</dbReference>
<dbReference type="InterPro" id="IPR023606">
    <property type="entry name" value="CoA-Trfase_III_dom_1_sf"/>
</dbReference>
<dbReference type="Pfam" id="PF02515">
    <property type="entry name" value="CoA_transf_3"/>
    <property type="match status" value="1"/>
</dbReference>
<organism evidence="3 4">
    <name type="scientific">Massilia haematophila</name>
    <dbReference type="NCBI Taxonomy" id="457923"/>
    <lineage>
        <taxon>Bacteria</taxon>
        <taxon>Pseudomonadati</taxon>
        <taxon>Pseudomonadota</taxon>
        <taxon>Betaproteobacteria</taxon>
        <taxon>Burkholderiales</taxon>
        <taxon>Oxalobacteraceae</taxon>
        <taxon>Telluria group</taxon>
        <taxon>Massilia</taxon>
    </lineage>
</organism>
<dbReference type="RefSeq" id="WP_379737830.1">
    <property type="nucleotide sequence ID" value="NZ_JBHRVV010000001.1"/>
</dbReference>
<gene>
    <name evidence="3" type="ORF">ACFOPH_24835</name>
</gene>
<dbReference type="EMBL" id="JBHRVV010000001">
    <property type="protein sequence ID" value="MFC3461439.1"/>
    <property type="molecule type" value="Genomic_DNA"/>
</dbReference>
<keyword evidence="1 3" id="KW-0808">Transferase</keyword>
<evidence type="ECO:0000256" key="1">
    <source>
        <dbReference type="ARBA" id="ARBA00022679"/>
    </source>
</evidence>
<name>A0ABV7PQB8_9BURK</name>
<protein>
    <submittedName>
        <fullName evidence="3">CoA transferase</fullName>
    </submittedName>
</protein>
<dbReference type="Proteomes" id="UP001595665">
    <property type="component" value="Unassembled WGS sequence"/>
</dbReference>
<evidence type="ECO:0000313" key="3">
    <source>
        <dbReference type="EMBL" id="MFC3461439.1"/>
    </source>
</evidence>
<evidence type="ECO:0000313" key="4">
    <source>
        <dbReference type="Proteomes" id="UP001595665"/>
    </source>
</evidence>
<dbReference type="PANTHER" id="PTHR48207">
    <property type="entry name" value="SUCCINATE--HYDROXYMETHYLGLUTARATE COA-TRANSFERASE"/>
    <property type="match status" value="1"/>
</dbReference>
<accession>A0ABV7PQB8</accession>
<dbReference type="PANTHER" id="PTHR48207:SF3">
    <property type="entry name" value="SUCCINATE--HYDROXYMETHYLGLUTARATE COA-TRANSFERASE"/>
    <property type="match status" value="1"/>
</dbReference>
<feature type="region of interest" description="Disordered" evidence="2">
    <location>
        <begin position="44"/>
        <end position="81"/>
    </location>
</feature>
<keyword evidence="4" id="KW-1185">Reference proteome</keyword>